<evidence type="ECO:0000313" key="2">
    <source>
        <dbReference type="Proteomes" id="UP000269872"/>
    </source>
</evidence>
<organism evidence="1 2">
    <name type="scientific">Pseudomonas caricapapayae</name>
    <dbReference type="NCBI Taxonomy" id="46678"/>
    <lineage>
        <taxon>Bacteria</taxon>
        <taxon>Pseudomonadati</taxon>
        <taxon>Pseudomonadota</taxon>
        <taxon>Gammaproteobacteria</taxon>
        <taxon>Pseudomonadales</taxon>
        <taxon>Pseudomonadaceae</taxon>
        <taxon>Pseudomonas</taxon>
    </lineage>
</organism>
<dbReference type="AlphaFoldDB" id="A0A3M6EK10"/>
<evidence type="ECO:0000313" key="1">
    <source>
        <dbReference type="EMBL" id="RMV68531.1"/>
    </source>
</evidence>
<proteinExistence type="predicted"/>
<accession>A0A3M6EK10</accession>
<sequence>MLEAPNTDTVKGLRDRTILVVLLYHDLQERRDIKHLRVHGKGSKICLLHLYPVAAERISAACSHYHG</sequence>
<gene>
    <name evidence="1" type="ORF">ALP05_00915</name>
</gene>
<reference evidence="1 2" key="1">
    <citation type="submission" date="2018-08" db="EMBL/GenBank/DDBJ databases">
        <title>Recombination of ecologically and evolutionarily significant loci maintains genetic cohesion in the Pseudomonas syringae species complex.</title>
        <authorList>
            <person name="Dillon M."/>
            <person name="Thakur S."/>
            <person name="Almeida R.N.D."/>
            <person name="Weir B.S."/>
            <person name="Guttman D.S."/>
        </authorList>
    </citation>
    <scope>NUCLEOTIDE SEQUENCE [LARGE SCALE GENOMIC DNA]</scope>
    <source>
        <strain evidence="1 2">ICMP 7496</strain>
    </source>
</reference>
<comment type="caution">
    <text evidence="1">The sequence shown here is derived from an EMBL/GenBank/DDBJ whole genome shotgun (WGS) entry which is preliminary data.</text>
</comment>
<dbReference type="Proteomes" id="UP000269872">
    <property type="component" value="Unassembled WGS sequence"/>
</dbReference>
<dbReference type="EMBL" id="RBUY01000224">
    <property type="protein sequence ID" value="RMV68531.1"/>
    <property type="molecule type" value="Genomic_DNA"/>
</dbReference>
<dbReference type="RefSeq" id="WP_122341743.1">
    <property type="nucleotide sequence ID" value="NZ_RBUY01000224.1"/>
</dbReference>
<name>A0A3M6EK10_9PSED</name>
<protein>
    <submittedName>
        <fullName evidence="1">Site-specific recombinase, phage integrase family</fullName>
    </submittedName>
</protein>